<dbReference type="Proteomes" id="UP001638806">
    <property type="component" value="Unassembled WGS sequence"/>
</dbReference>
<sequence length="197" mass="21852">MNRLFPAALTCQDKLSPETRGQHMWQPIGIGAVALATYDHPTVRHRTKHLNRPCPMRPGGRPGHRCRNVHRCIGVLAPVGAMRAAATQHRDEMSRDYAPKTAQTRPALPGPLEKRGCFGWLCGKTKTTKKPQGPLPNWYMPATPNPPNPGTVPYWDRPDKCRAREETRTVLCFLGRARGASTPLEEPCASHAVARGR</sequence>
<reference evidence="1" key="1">
    <citation type="submission" date="2024-12" db="EMBL/GenBank/DDBJ databases">
        <title>Comparative genomics and development of molecular markers within Purpureocillium lilacinum and among Purpureocillium species.</title>
        <authorList>
            <person name="Yeh Z.-Y."/>
            <person name="Ni N.-T."/>
            <person name="Lo P.-H."/>
            <person name="Mushyakhwo K."/>
            <person name="Lin C.-F."/>
            <person name="Nai Y.-S."/>
        </authorList>
    </citation>
    <scope>NUCLEOTIDE SEQUENCE</scope>
    <source>
        <strain evidence="1">NCHU-NPUST-175</strain>
    </source>
</reference>
<accession>A0ACC4DQA6</accession>
<organism evidence="1 2">
    <name type="scientific">Purpureocillium lilacinum</name>
    <name type="common">Paecilomyces lilacinus</name>
    <dbReference type="NCBI Taxonomy" id="33203"/>
    <lineage>
        <taxon>Eukaryota</taxon>
        <taxon>Fungi</taxon>
        <taxon>Dikarya</taxon>
        <taxon>Ascomycota</taxon>
        <taxon>Pezizomycotina</taxon>
        <taxon>Sordariomycetes</taxon>
        <taxon>Hypocreomycetidae</taxon>
        <taxon>Hypocreales</taxon>
        <taxon>Ophiocordycipitaceae</taxon>
        <taxon>Purpureocillium</taxon>
    </lineage>
</organism>
<keyword evidence="2" id="KW-1185">Reference proteome</keyword>
<proteinExistence type="predicted"/>
<dbReference type="EMBL" id="JBGNUJ010000006">
    <property type="protein sequence ID" value="KAL3958561.1"/>
    <property type="molecule type" value="Genomic_DNA"/>
</dbReference>
<evidence type="ECO:0000313" key="1">
    <source>
        <dbReference type="EMBL" id="KAL3958561.1"/>
    </source>
</evidence>
<name>A0ACC4DQA6_PURLI</name>
<evidence type="ECO:0000313" key="2">
    <source>
        <dbReference type="Proteomes" id="UP001638806"/>
    </source>
</evidence>
<gene>
    <name evidence="1" type="ORF">ACCO45_006723</name>
</gene>
<comment type="caution">
    <text evidence="1">The sequence shown here is derived from an EMBL/GenBank/DDBJ whole genome shotgun (WGS) entry which is preliminary data.</text>
</comment>
<protein>
    <submittedName>
        <fullName evidence="1">Uncharacterized protein</fullName>
    </submittedName>
</protein>